<accession>A0A9D7SGK2</accession>
<gene>
    <name evidence="3" type="ORF">IPP58_03885</name>
</gene>
<keyword evidence="2" id="KW-0812">Transmembrane</keyword>
<sequence>MALMLLSRPGSPPTIWFLLLVPLVFLGATWLTNHLLGIFAMYRDWPADSSDPIEQNVGWQQVEFGAFRGHCPMSIKFGRRCLHLKQPFPFQPFFWLGPASIPWSEVLLEKEPKDSWWAFLSPAEFRLGVGGRMMRLRGKAAKTLMARVQQLQMPGQGPSHIPPGAGPGAIRPS</sequence>
<dbReference type="Proteomes" id="UP000886657">
    <property type="component" value="Unassembled WGS sequence"/>
</dbReference>
<name>A0A9D7SGK2_9BACT</name>
<dbReference type="AlphaFoldDB" id="A0A9D7SGK2"/>
<evidence type="ECO:0000256" key="1">
    <source>
        <dbReference type="SAM" id="MobiDB-lite"/>
    </source>
</evidence>
<evidence type="ECO:0000256" key="2">
    <source>
        <dbReference type="SAM" id="Phobius"/>
    </source>
</evidence>
<keyword evidence="2" id="KW-1133">Transmembrane helix</keyword>
<evidence type="ECO:0000313" key="4">
    <source>
        <dbReference type="Proteomes" id="UP000886657"/>
    </source>
</evidence>
<feature type="region of interest" description="Disordered" evidence="1">
    <location>
        <begin position="152"/>
        <end position="173"/>
    </location>
</feature>
<dbReference type="EMBL" id="JADKIO010000005">
    <property type="protein sequence ID" value="MBK9795626.1"/>
    <property type="molecule type" value="Genomic_DNA"/>
</dbReference>
<proteinExistence type="predicted"/>
<organism evidence="3 4">
    <name type="scientific">Candidatus Geothrix skivensis</name>
    <dbReference type="NCBI Taxonomy" id="2954439"/>
    <lineage>
        <taxon>Bacteria</taxon>
        <taxon>Pseudomonadati</taxon>
        <taxon>Acidobacteriota</taxon>
        <taxon>Holophagae</taxon>
        <taxon>Holophagales</taxon>
        <taxon>Holophagaceae</taxon>
        <taxon>Geothrix</taxon>
    </lineage>
</organism>
<keyword evidence="2" id="KW-0472">Membrane</keyword>
<protein>
    <submittedName>
        <fullName evidence="3">Uncharacterized protein</fullName>
    </submittedName>
</protein>
<comment type="caution">
    <text evidence="3">The sequence shown here is derived from an EMBL/GenBank/DDBJ whole genome shotgun (WGS) entry which is preliminary data.</text>
</comment>
<evidence type="ECO:0000313" key="3">
    <source>
        <dbReference type="EMBL" id="MBK9795626.1"/>
    </source>
</evidence>
<reference evidence="3" key="1">
    <citation type="submission" date="2020-10" db="EMBL/GenBank/DDBJ databases">
        <title>Connecting structure to function with the recovery of over 1000 high-quality activated sludge metagenome-assembled genomes encoding full-length rRNA genes using long-read sequencing.</title>
        <authorList>
            <person name="Singleton C.M."/>
            <person name="Petriglieri F."/>
            <person name="Kristensen J.M."/>
            <person name="Kirkegaard R.H."/>
            <person name="Michaelsen T.Y."/>
            <person name="Andersen M.H."/>
            <person name="Karst S.M."/>
            <person name="Dueholm M.S."/>
            <person name="Nielsen P.H."/>
            <person name="Albertsen M."/>
        </authorList>
    </citation>
    <scope>NUCLEOTIDE SEQUENCE</scope>
    <source>
        <strain evidence="3">Skiv_18-Q3-R9-52_MAXAC.067</strain>
    </source>
</reference>
<feature type="transmembrane region" description="Helical" evidence="2">
    <location>
        <begin position="15"/>
        <end position="36"/>
    </location>
</feature>